<dbReference type="InterPro" id="IPR044876">
    <property type="entry name" value="HRDC_dom_sf"/>
</dbReference>
<comment type="similarity">
    <text evidence="6">Belongs to the RNase D family.</text>
</comment>
<feature type="domain" description="HRDC" evidence="7">
    <location>
        <begin position="210"/>
        <end position="290"/>
    </location>
</feature>
<proteinExistence type="inferred from homology"/>
<dbReference type="Pfam" id="PF01612">
    <property type="entry name" value="DNA_pol_A_exo1"/>
    <property type="match status" value="1"/>
</dbReference>
<keyword evidence="2 6" id="KW-0819">tRNA processing</keyword>
<dbReference type="GO" id="GO:0008408">
    <property type="term" value="F:3'-5' exonuclease activity"/>
    <property type="evidence" value="ECO:0007669"/>
    <property type="project" value="InterPro"/>
</dbReference>
<dbReference type="InterPro" id="IPR012337">
    <property type="entry name" value="RNaseH-like_sf"/>
</dbReference>
<evidence type="ECO:0000256" key="3">
    <source>
        <dbReference type="ARBA" id="ARBA00022722"/>
    </source>
</evidence>
<evidence type="ECO:0000256" key="4">
    <source>
        <dbReference type="ARBA" id="ARBA00022801"/>
    </source>
</evidence>
<comment type="function">
    <text evidence="6">Exonuclease involved in the 3' processing of various precursor tRNAs. Initiates hydrolysis at the 3'-terminus of an RNA molecule and releases 5'-mononucleotides.</text>
</comment>
<reference evidence="9" key="1">
    <citation type="journal article" date="2018" name="Front. Microbiol.">
        <title>Genome-Based Analysis Reveals the Taxonomy and Diversity of the Family Idiomarinaceae.</title>
        <authorList>
            <person name="Liu Y."/>
            <person name="Lai Q."/>
            <person name="Shao Z."/>
        </authorList>
    </citation>
    <scope>NUCLEOTIDE SEQUENCE [LARGE SCALE GENOMIC DNA]</scope>
    <source>
        <strain evidence="9">GBPy7</strain>
    </source>
</reference>
<dbReference type="InterPro" id="IPR036397">
    <property type="entry name" value="RNaseH_sf"/>
</dbReference>
<dbReference type="EMBL" id="PIPJ01000008">
    <property type="protein sequence ID" value="RUO19318.1"/>
    <property type="molecule type" value="Genomic_DNA"/>
</dbReference>
<dbReference type="GO" id="GO:0042780">
    <property type="term" value="P:tRNA 3'-end processing"/>
    <property type="evidence" value="ECO:0007669"/>
    <property type="project" value="UniProtKB-UniRule"/>
</dbReference>
<dbReference type="EC" id="3.1.13.5" evidence="6"/>
<dbReference type="GO" id="GO:0000166">
    <property type="term" value="F:nucleotide binding"/>
    <property type="evidence" value="ECO:0007669"/>
    <property type="project" value="InterPro"/>
</dbReference>
<protein>
    <recommendedName>
        <fullName evidence="6">Ribonuclease D</fullName>
        <shortName evidence="6">RNase D</shortName>
        <ecNumber evidence="6">3.1.13.5</ecNumber>
    </recommendedName>
</protein>
<dbReference type="Pfam" id="PF00570">
    <property type="entry name" value="HRDC"/>
    <property type="match status" value="1"/>
</dbReference>
<dbReference type="AlphaFoldDB" id="A0A432VSI9"/>
<organism evidence="8 9">
    <name type="scientific">Aliidiomarina iranensis</name>
    <dbReference type="NCBI Taxonomy" id="1434071"/>
    <lineage>
        <taxon>Bacteria</taxon>
        <taxon>Pseudomonadati</taxon>
        <taxon>Pseudomonadota</taxon>
        <taxon>Gammaproteobacteria</taxon>
        <taxon>Alteromonadales</taxon>
        <taxon>Idiomarinaceae</taxon>
        <taxon>Aliidiomarina</taxon>
    </lineage>
</organism>
<dbReference type="InterPro" id="IPR002562">
    <property type="entry name" value="3'-5'_exonuclease_dom"/>
</dbReference>
<dbReference type="SMART" id="SM00474">
    <property type="entry name" value="35EXOc"/>
    <property type="match status" value="1"/>
</dbReference>
<comment type="catalytic activity">
    <reaction evidence="6">
        <text>Exonucleolytic cleavage that removes extra residues from the 3'-terminus of tRNA to produce 5'-mononucleotides.</text>
        <dbReference type="EC" id="3.1.13.5"/>
    </reaction>
</comment>
<sequence>MSENFRMINATEELVAFCDLAQANGWLALDTEFVRTRTLYADLGLVQARTGAEIVLVDPLNGVDLAPLWQLLRSDIIAVLHAAGEDLEIFQRNNAAPQNLFDTQVANAFITDGSQIGYAGLVEQMLHVSLDKSQSRTDWLQRPLSPAQLEYAAADVEYLAELYPSLRAKTVAAGMEELVLAECQEQVAKRARESVAELAWRDIGGVNLLTGQGRAVLRELAAWRLTLAREKNIALPFVARDHVLTDIARKLPNNRQALSVIDELHPKSLRLYGEAMLACVEKGLAAPEEQHPEEIPRYDQDPEYKRFFKAAKALLKAAGEKANVPVPLMGSRKQINEVYVWQHFTRDETKEKLYQPDLYQGWRGALVAEQIAELVAKSYS</sequence>
<keyword evidence="1 6" id="KW-0963">Cytoplasm</keyword>
<evidence type="ECO:0000256" key="6">
    <source>
        <dbReference type="HAMAP-Rule" id="MF_01899"/>
    </source>
</evidence>
<dbReference type="InterPro" id="IPR048579">
    <property type="entry name" value="RNAseD_HRDC_C"/>
</dbReference>
<keyword evidence="4 6" id="KW-0378">Hydrolase</keyword>
<dbReference type="GO" id="GO:0033890">
    <property type="term" value="F:ribonuclease D activity"/>
    <property type="evidence" value="ECO:0007669"/>
    <property type="project" value="UniProtKB-UniRule"/>
</dbReference>
<dbReference type="InterPro" id="IPR002121">
    <property type="entry name" value="HRDC_dom"/>
</dbReference>
<dbReference type="Proteomes" id="UP000288395">
    <property type="component" value="Unassembled WGS sequence"/>
</dbReference>
<comment type="cofactor">
    <cofactor evidence="6">
        <name>a divalent metal cation</name>
        <dbReference type="ChEBI" id="CHEBI:60240"/>
    </cofactor>
</comment>
<dbReference type="GO" id="GO:0003676">
    <property type="term" value="F:nucleic acid binding"/>
    <property type="evidence" value="ECO:0007669"/>
    <property type="project" value="InterPro"/>
</dbReference>
<keyword evidence="9" id="KW-1185">Reference proteome</keyword>
<comment type="caution">
    <text evidence="8">The sequence shown here is derived from an EMBL/GenBank/DDBJ whole genome shotgun (WGS) entry which is preliminary data.</text>
</comment>
<evidence type="ECO:0000256" key="2">
    <source>
        <dbReference type="ARBA" id="ARBA00022694"/>
    </source>
</evidence>
<keyword evidence="3 6" id="KW-0540">Nuclease</keyword>
<dbReference type="NCBIfam" id="TIGR01388">
    <property type="entry name" value="rnd"/>
    <property type="match status" value="1"/>
</dbReference>
<name>A0A432VSI9_9GAMM</name>
<dbReference type="InterPro" id="IPR051086">
    <property type="entry name" value="RNase_D-like"/>
</dbReference>
<keyword evidence="5 6" id="KW-0269">Exonuclease</keyword>
<evidence type="ECO:0000313" key="8">
    <source>
        <dbReference type="EMBL" id="RUO19318.1"/>
    </source>
</evidence>
<evidence type="ECO:0000259" key="7">
    <source>
        <dbReference type="PROSITE" id="PS50967"/>
    </source>
</evidence>
<dbReference type="Gene3D" id="1.10.150.80">
    <property type="entry name" value="HRDC domain"/>
    <property type="match status" value="2"/>
</dbReference>
<dbReference type="PANTHER" id="PTHR47649:SF1">
    <property type="entry name" value="RIBONUCLEASE D"/>
    <property type="match status" value="1"/>
</dbReference>
<dbReference type="CDD" id="cd06142">
    <property type="entry name" value="RNaseD_exo"/>
    <property type="match status" value="1"/>
</dbReference>
<accession>A0A432VSI9</accession>
<dbReference type="RefSeq" id="WP_126767932.1">
    <property type="nucleotide sequence ID" value="NZ_PIPJ01000008.1"/>
</dbReference>
<dbReference type="SUPFAM" id="SSF47819">
    <property type="entry name" value="HRDC-like"/>
    <property type="match status" value="2"/>
</dbReference>
<dbReference type="GO" id="GO:0005737">
    <property type="term" value="C:cytoplasm"/>
    <property type="evidence" value="ECO:0007669"/>
    <property type="project" value="UniProtKB-SubCell"/>
</dbReference>
<dbReference type="Pfam" id="PF21293">
    <property type="entry name" value="RNAseD_HRDC_C"/>
    <property type="match status" value="1"/>
</dbReference>
<dbReference type="PANTHER" id="PTHR47649">
    <property type="entry name" value="RIBONUCLEASE D"/>
    <property type="match status" value="1"/>
</dbReference>
<dbReference type="OrthoDB" id="9800549at2"/>
<gene>
    <name evidence="6 8" type="primary">rnd</name>
    <name evidence="8" type="ORF">CWE08_10105</name>
</gene>
<dbReference type="HAMAP" id="MF_01899">
    <property type="entry name" value="RNase_D"/>
    <property type="match status" value="1"/>
</dbReference>
<evidence type="ECO:0000313" key="9">
    <source>
        <dbReference type="Proteomes" id="UP000288395"/>
    </source>
</evidence>
<evidence type="ECO:0000256" key="5">
    <source>
        <dbReference type="ARBA" id="ARBA00022839"/>
    </source>
</evidence>
<dbReference type="PROSITE" id="PS50967">
    <property type="entry name" value="HRDC"/>
    <property type="match status" value="1"/>
</dbReference>
<dbReference type="InterPro" id="IPR006292">
    <property type="entry name" value="RNase_D"/>
</dbReference>
<dbReference type="SUPFAM" id="SSF53098">
    <property type="entry name" value="Ribonuclease H-like"/>
    <property type="match status" value="1"/>
</dbReference>
<evidence type="ECO:0000256" key="1">
    <source>
        <dbReference type="ARBA" id="ARBA00022490"/>
    </source>
</evidence>
<dbReference type="InterPro" id="IPR010997">
    <property type="entry name" value="HRDC-like_sf"/>
</dbReference>
<dbReference type="Gene3D" id="3.30.420.10">
    <property type="entry name" value="Ribonuclease H-like superfamily/Ribonuclease H"/>
    <property type="match status" value="1"/>
</dbReference>
<comment type="subcellular location">
    <subcellularLocation>
        <location evidence="6">Cytoplasm</location>
    </subcellularLocation>
</comment>
<dbReference type="SMART" id="SM00341">
    <property type="entry name" value="HRDC"/>
    <property type="match status" value="1"/>
</dbReference>